<dbReference type="AlphaFoldDB" id="A0A0K2TD06"/>
<accession>A0A0K2TD06</accession>
<evidence type="ECO:0000313" key="1">
    <source>
        <dbReference type="EMBL" id="CDW23929.1"/>
    </source>
</evidence>
<proteinExistence type="predicted"/>
<protein>
    <submittedName>
        <fullName evidence="1">Uncharacterized protein</fullName>
    </submittedName>
</protein>
<reference evidence="1" key="1">
    <citation type="submission" date="2014-05" db="EMBL/GenBank/DDBJ databases">
        <authorList>
            <person name="Chronopoulou M."/>
        </authorList>
    </citation>
    <scope>NUCLEOTIDE SEQUENCE</scope>
    <source>
        <tissue evidence="1">Whole organism</tissue>
    </source>
</reference>
<name>A0A0K2TD06_LEPSM</name>
<organism evidence="1">
    <name type="scientific">Lepeophtheirus salmonis</name>
    <name type="common">Salmon louse</name>
    <name type="synonym">Caligus salmonis</name>
    <dbReference type="NCBI Taxonomy" id="72036"/>
    <lineage>
        <taxon>Eukaryota</taxon>
        <taxon>Metazoa</taxon>
        <taxon>Ecdysozoa</taxon>
        <taxon>Arthropoda</taxon>
        <taxon>Crustacea</taxon>
        <taxon>Multicrustacea</taxon>
        <taxon>Hexanauplia</taxon>
        <taxon>Copepoda</taxon>
        <taxon>Siphonostomatoida</taxon>
        <taxon>Caligidae</taxon>
        <taxon>Lepeophtheirus</taxon>
    </lineage>
</organism>
<dbReference type="EMBL" id="HACA01006568">
    <property type="protein sequence ID" value="CDW23929.1"/>
    <property type="molecule type" value="Transcribed_RNA"/>
</dbReference>
<sequence>METKRCHFYVKILGTYGMRKLHLDLISDSSDIQNYIS</sequence>